<dbReference type="Gene3D" id="3.60.15.10">
    <property type="entry name" value="Ribonuclease Z/Hydroxyacylglutathione hydrolase-like"/>
    <property type="match status" value="1"/>
</dbReference>
<comment type="caution">
    <text evidence="7">The sequence shown here is derived from an EMBL/GenBank/DDBJ whole genome shotgun (WGS) entry which is preliminary data.</text>
</comment>
<evidence type="ECO:0000259" key="6">
    <source>
        <dbReference type="SMART" id="SM00849"/>
    </source>
</evidence>
<dbReference type="PROSITE" id="PS51318">
    <property type="entry name" value="TAT"/>
    <property type="match status" value="1"/>
</dbReference>
<dbReference type="CDD" id="cd07720">
    <property type="entry name" value="OPHC2-like_MBL-fold"/>
    <property type="match status" value="1"/>
</dbReference>
<dbReference type="OrthoDB" id="9773738at2"/>
<keyword evidence="3 7" id="KW-0378">Hydrolase</keyword>
<dbReference type="SMART" id="SM00849">
    <property type="entry name" value="Lactamase_B"/>
    <property type="match status" value="1"/>
</dbReference>
<name>A0A3D9BY14_9RHOB</name>
<protein>
    <submittedName>
        <fullName evidence="7">MBL fold metallo-hydrolase</fullName>
    </submittedName>
</protein>
<keyword evidence="8" id="KW-1185">Reference proteome</keyword>
<organism evidence="7 8">
    <name type="scientific">Rhodosalinus sediminis</name>
    <dbReference type="NCBI Taxonomy" id="1940533"/>
    <lineage>
        <taxon>Bacteria</taxon>
        <taxon>Pseudomonadati</taxon>
        <taxon>Pseudomonadota</taxon>
        <taxon>Alphaproteobacteria</taxon>
        <taxon>Rhodobacterales</taxon>
        <taxon>Paracoccaceae</taxon>
        <taxon>Rhodosalinus</taxon>
    </lineage>
</organism>
<dbReference type="InterPro" id="IPR001279">
    <property type="entry name" value="Metallo-B-lactamas"/>
</dbReference>
<dbReference type="InterPro" id="IPR006311">
    <property type="entry name" value="TAT_signal"/>
</dbReference>
<dbReference type="AlphaFoldDB" id="A0A3D9BY14"/>
<dbReference type="EMBL" id="QOHR01000002">
    <property type="protein sequence ID" value="REC58460.1"/>
    <property type="molecule type" value="Genomic_DNA"/>
</dbReference>
<feature type="chain" id="PRO_5017798726" evidence="5">
    <location>
        <begin position="31"/>
        <end position="310"/>
    </location>
</feature>
<comment type="similarity">
    <text evidence="1">Belongs to the metallo-beta-lactamase superfamily.</text>
</comment>
<dbReference type="SUPFAM" id="SSF56281">
    <property type="entry name" value="Metallo-hydrolase/oxidoreductase"/>
    <property type="match status" value="1"/>
</dbReference>
<dbReference type="Pfam" id="PF00753">
    <property type="entry name" value="Lactamase_B"/>
    <property type="match status" value="1"/>
</dbReference>
<dbReference type="Proteomes" id="UP000257131">
    <property type="component" value="Unassembled WGS sequence"/>
</dbReference>
<accession>A0A3D9BY14</accession>
<reference evidence="7 8" key="1">
    <citation type="journal article" date="2017" name="Int. J. Syst. Evol. Microbiol.">
        <title>Rhodosalinus sediminis gen. nov., sp. nov., isolated from marine saltern.</title>
        <authorList>
            <person name="Guo L.Y."/>
            <person name="Ling S.K."/>
            <person name="Li C.M."/>
            <person name="Chen G.J."/>
            <person name="Du Z.J."/>
        </authorList>
    </citation>
    <scope>NUCLEOTIDE SEQUENCE [LARGE SCALE GENOMIC DNA]</scope>
    <source>
        <strain evidence="7 8">WDN1C137</strain>
    </source>
</reference>
<dbReference type="InterPro" id="IPR051013">
    <property type="entry name" value="MBL_superfamily_lactonases"/>
</dbReference>
<evidence type="ECO:0000313" key="7">
    <source>
        <dbReference type="EMBL" id="REC58460.1"/>
    </source>
</evidence>
<evidence type="ECO:0000313" key="8">
    <source>
        <dbReference type="Proteomes" id="UP000257131"/>
    </source>
</evidence>
<evidence type="ECO:0000256" key="5">
    <source>
        <dbReference type="SAM" id="SignalP"/>
    </source>
</evidence>
<keyword evidence="4" id="KW-0862">Zinc</keyword>
<dbReference type="InterPro" id="IPR036866">
    <property type="entry name" value="RibonucZ/Hydroxyglut_hydro"/>
</dbReference>
<dbReference type="PANTHER" id="PTHR42978">
    <property type="entry name" value="QUORUM-QUENCHING LACTONASE YTNP-RELATED-RELATED"/>
    <property type="match status" value="1"/>
</dbReference>
<dbReference type="RefSeq" id="WP_115978291.1">
    <property type="nucleotide sequence ID" value="NZ_QOHR01000002.1"/>
</dbReference>
<keyword evidence="5" id="KW-0732">Signal</keyword>
<proteinExistence type="inferred from homology"/>
<dbReference type="GO" id="GO:0016787">
    <property type="term" value="F:hydrolase activity"/>
    <property type="evidence" value="ECO:0007669"/>
    <property type="project" value="UniProtKB-KW"/>
</dbReference>
<evidence type="ECO:0000256" key="1">
    <source>
        <dbReference type="ARBA" id="ARBA00007749"/>
    </source>
</evidence>
<feature type="signal peptide" evidence="5">
    <location>
        <begin position="1"/>
        <end position="30"/>
    </location>
</feature>
<evidence type="ECO:0000256" key="3">
    <source>
        <dbReference type="ARBA" id="ARBA00022801"/>
    </source>
</evidence>
<sequence>MTDARITRRQALAGAAALPLAAAATGPARASAPMMGPDFPTHARFRLGGFEVTTLLAGTRMVPNPQEIFGLNVSEETFAEASAAAMIPADTSRFFFTPTVVNTGAALILFDTGLAPAATVAALEAAGYTADQVSHVALTHMHGDHIGGLMEDGAETFAGARYLTGAAEFDAWDFSGDETFEAKVRPLSDAGKLEFLEDGDAVTPGVTAMAAFGHTPGHMAFMLESEGRQLLLGADFANHYVWSLANPDWEVLFDRDKEQAAATRRRLLGMLAADEVPFVGYHMPFPGLGFVETAGDGFRYVPHSYQLTME</sequence>
<gene>
    <name evidence="7" type="ORF">DRV84_02535</name>
</gene>
<dbReference type="PANTHER" id="PTHR42978:SF6">
    <property type="entry name" value="QUORUM-QUENCHING LACTONASE YTNP-RELATED"/>
    <property type="match status" value="1"/>
</dbReference>
<keyword evidence="2" id="KW-0479">Metal-binding</keyword>
<feature type="domain" description="Metallo-beta-lactamase" evidence="6">
    <location>
        <begin position="95"/>
        <end position="282"/>
    </location>
</feature>
<evidence type="ECO:0000256" key="2">
    <source>
        <dbReference type="ARBA" id="ARBA00022723"/>
    </source>
</evidence>
<evidence type="ECO:0000256" key="4">
    <source>
        <dbReference type="ARBA" id="ARBA00022833"/>
    </source>
</evidence>
<dbReference type="GO" id="GO:0046872">
    <property type="term" value="F:metal ion binding"/>
    <property type="evidence" value="ECO:0007669"/>
    <property type="project" value="UniProtKB-KW"/>
</dbReference>